<dbReference type="Gene3D" id="3.20.20.190">
    <property type="entry name" value="Phosphatidylinositol (PI) phosphodiesterase"/>
    <property type="match status" value="1"/>
</dbReference>
<feature type="signal peptide" evidence="1">
    <location>
        <begin position="1"/>
        <end position="20"/>
    </location>
</feature>
<dbReference type="WBParaSite" id="MBELARI_LOCUS7891">
    <property type="protein sequence ID" value="MBELARI_LOCUS7891"/>
    <property type="gene ID" value="MBELARI_LOCUS7891"/>
</dbReference>
<evidence type="ECO:0000259" key="2">
    <source>
        <dbReference type="PROSITE" id="PS51704"/>
    </source>
</evidence>
<dbReference type="AlphaFoldDB" id="A0AAF3JB90"/>
<dbReference type="PANTHER" id="PTHR46320:SF1">
    <property type="entry name" value="GLYCEROPHOSPHODIESTER PHOSPHODIESTERASE 1"/>
    <property type="match status" value="1"/>
</dbReference>
<dbReference type="GO" id="GO:0008889">
    <property type="term" value="F:glycerophosphodiester phosphodiesterase activity"/>
    <property type="evidence" value="ECO:0007669"/>
    <property type="project" value="TreeGrafter"/>
</dbReference>
<dbReference type="InterPro" id="IPR030395">
    <property type="entry name" value="GP_PDE_dom"/>
</dbReference>
<dbReference type="SUPFAM" id="SSF51695">
    <property type="entry name" value="PLC-like phosphodiesterases"/>
    <property type="match status" value="1"/>
</dbReference>
<dbReference type="PANTHER" id="PTHR46320">
    <property type="entry name" value="GLYCEROPHOSPHODIESTER PHOSPHODIESTERASE 1"/>
    <property type="match status" value="1"/>
</dbReference>
<evidence type="ECO:0000313" key="3">
    <source>
        <dbReference type="Proteomes" id="UP000887575"/>
    </source>
</evidence>
<evidence type="ECO:0000313" key="4">
    <source>
        <dbReference type="WBParaSite" id="MBELARI_LOCUS7891"/>
    </source>
</evidence>
<sequence>MHPLWAAILAISLLSTLTSSTCSTRYVISSLPLIFTAVFYLFRNSKCPPAQSMSFFTGIIIGGHRGSPWKEAENSIESFDSCKRDGCQLVEFDIEITKDSILIIMHDETTHRTTDKQWSIREKTLNEIKDLKLKFVPPYGGSVRVGGRVPTLSETVDWCKKNSIKMLFDVKHFNGAVMKTIAMLFKRLRLYETAIVSSFNPLVPYFIKRRDPRILTGYTWRRFCFSTQAEFDFSPKRSFLWNGLMEIADELNNQMTAHFFLPIFLGVDMLLVNHHDLSHMLVSHARYHGLQVVAWTTNDSIEALWIQHYLKIPFLTDSADTVRTIPKQISEASISSGHKPLLPVQSMSDTSVIDYSALIESCFPRTLVYNLFTNS</sequence>
<feature type="chain" id="PRO_5042084592" description="GP-PDE domain-containing protein" evidence="1">
    <location>
        <begin position="21"/>
        <end position="375"/>
    </location>
</feature>
<dbReference type="Pfam" id="PF03009">
    <property type="entry name" value="GDPD"/>
    <property type="match status" value="1"/>
</dbReference>
<organism evidence="3 4">
    <name type="scientific">Mesorhabditis belari</name>
    <dbReference type="NCBI Taxonomy" id="2138241"/>
    <lineage>
        <taxon>Eukaryota</taxon>
        <taxon>Metazoa</taxon>
        <taxon>Ecdysozoa</taxon>
        <taxon>Nematoda</taxon>
        <taxon>Chromadorea</taxon>
        <taxon>Rhabditida</taxon>
        <taxon>Rhabditina</taxon>
        <taxon>Rhabditomorpha</taxon>
        <taxon>Rhabditoidea</taxon>
        <taxon>Rhabditidae</taxon>
        <taxon>Mesorhabditinae</taxon>
        <taxon>Mesorhabditis</taxon>
    </lineage>
</organism>
<dbReference type="InterPro" id="IPR017946">
    <property type="entry name" value="PLC-like_Pdiesterase_TIM-brl"/>
</dbReference>
<dbReference type="GO" id="GO:0006644">
    <property type="term" value="P:phospholipid metabolic process"/>
    <property type="evidence" value="ECO:0007669"/>
    <property type="project" value="TreeGrafter"/>
</dbReference>
<name>A0AAF3JB90_9BILA</name>
<keyword evidence="1" id="KW-0732">Signal</keyword>
<dbReference type="PROSITE" id="PS51704">
    <property type="entry name" value="GP_PDE"/>
    <property type="match status" value="1"/>
</dbReference>
<proteinExistence type="predicted"/>
<feature type="domain" description="GP-PDE" evidence="2">
    <location>
        <begin position="59"/>
        <end position="326"/>
    </location>
</feature>
<evidence type="ECO:0000256" key="1">
    <source>
        <dbReference type="SAM" id="SignalP"/>
    </source>
</evidence>
<protein>
    <recommendedName>
        <fullName evidence="2">GP-PDE domain-containing protein</fullName>
    </recommendedName>
</protein>
<dbReference type="GO" id="GO:0006580">
    <property type="term" value="P:ethanolamine metabolic process"/>
    <property type="evidence" value="ECO:0007669"/>
    <property type="project" value="TreeGrafter"/>
</dbReference>
<accession>A0AAF3JB90</accession>
<dbReference type="GO" id="GO:0005886">
    <property type="term" value="C:plasma membrane"/>
    <property type="evidence" value="ECO:0007669"/>
    <property type="project" value="TreeGrafter"/>
</dbReference>
<reference evidence="4" key="1">
    <citation type="submission" date="2024-02" db="UniProtKB">
        <authorList>
            <consortium name="WormBaseParasite"/>
        </authorList>
    </citation>
    <scope>IDENTIFICATION</scope>
</reference>
<dbReference type="Proteomes" id="UP000887575">
    <property type="component" value="Unassembled WGS sequence"/>
</dbReference>
<dbReference type="GO" id="GO:0070291">
    <property type="term" value="P:N-acylethanolamine metabolic process"/>
    <property type="evidence" value="ECO:0007669"/>
    <property type="project" value="TreeGrafter"/>
</dbReference>
<keyword evidence="3" id="KW-1185">Reference proteome</keyword>